<feature type="region of interest" description="Disordered" evidence="1">
    <location>
        <begin position="139"/>
        <end position="207"/>
    </location>
</feature>
<feature type="region of interest" description="Disordered" evidence="1">
    <location>
        <begin position="617"/>
        <end position="648"/>
    </location>
</feature>
<feature type="region of interest" description="Disordered" evidence="1">
    <location>
        <begin position="661"/>
        <end position="736"/>
    </location>
</feature>
<feature type="compositionally biased region" description="Polar residues" evidence="1">
    <location>
        <begin position="471"/>
        <end position="480"/>
    </location>
</feature>
<evidence type="ECO:0000313" key="3">
    <source>
        <dbReference type="Proteomes" id="UP001281003"/>
    </source>
</evidence>
<organism evidence="2 3">
    <name type="scientific">Sordaria brevicollis</name>
    <dbReference type="NCBI Taxonomy" id="83679"/>
    <lineage>
        <taxon>Eukaryota</taxon>
        <taxon>Fungi</taxon>
        <taxon>Dikarya</taxon>
        <taxon>Ascomycota</taxon>
        <taxon>Pezizomycotina</taxon>
        <taxon>Sordariomycetes</taxon>
        <taxon>Sordariomycetidae</taxon>
        <taxon>Sordariales</taxon>
        <taxon>Sordariaceae</taxon>
        <taxon>Sordaria</taxon>
    </lineage>
</organism>
<feature type="compositionally biased region" description="Low complexity" evidence="1">
    <location>
        <begin position="519"/>
        <end position="539"/>
    </location>
</feature>
<feature type="region of interest" description="Disordered" evidence="1">
    <location>
        <begin position="340"/>
        <end position="368"/>
    </location>
</feature>
<feature type="compositionally biased region" description="Polar residues" evidence="1">
    <location>
        <begin position="139"/>
        <end position="158"/>
    </location>
</feature>
<feature type="non-terminal residue" evidence="2">
    <location>
        <position position="1"/>
    </location>
</feature>
<feature type="compositionally biased region" description="Basic and acidic residues" evidence="1">
    <location>
        <begin position="340"/>
        <end position="367"/>
    </location>
</feature>
<protein>
    <submittedName>
        <fullName evidence="2">Uncharacterized protein</fullName>
    </submittedName>
</protein>
<feature type="region of interest" description="Disordered" evidence="1">
    <location>
        <begin position="420"/>
        <end position="579"/>
    </location>
</feature>
<feature type="compositionally biased region" description="Low complexity" evidence="1">
    <location>
        <begin position="721"/>
        <end position="736"/>
    </location>
</feature>
<comment type="caution">
    <text evidence="2">The sequence shown here is derived from an EMBL/GenBank/DDBJ whole genome shotgun (WGS) entry which is preliminary data.</text>
</comment>
<dbReference type="Proteomes" id="UP001281003">
    <property type="component" value="Unassembled WGS sequence"/>
</dbReference>
<reference evidence="2" key="1">
    <citation type="journal article" date="2023" name="Mol. Phylogenet. Evol.">
        <title>Genome-scale phylogeny and comparative genomics of the fungal order Sordariales.</title>
        <authorList>
            <person name="Hensen N."/>
            <person name="Bonometti L."/>
            <person name="Westerberg I."/>
            <person name="Brannstrom I.O."/>
            <person name="Guillou S."/>
            <person name="Cros-Aarteil S."/>
            <person name="Calhoun S."/>
            <person name="Haridas S."/>
            <person name="Kuo A."/>
            <person name="Mondo S."/>
            <person name="Pangilinan J."/>
            <person name="Riley R."/>
            <person name="LaButti K."/>
            <person name="Andreopoulos B."/>
            <person name="Lipzen A."/>
            <person name="Chen C."/>
            <person name="Yan M."/>
            <person name="Daum C."/>
            <person name="Ng V."/>
            <person name="Clum A."/>
            <person name="Steindorff A."/>
            <person name="Ohm R.A."/>
            <person name="Martin F."/>
            <person name="Silar P."/>
            <person name="Natvig D.O."/>
            <person name="Lalanne C."/>
            <person name="Gautier V."/>
            <person name="Ament-Velasquez S.L."/>
            <person name="Kruys A."/>
            <person name="Hutchinson M.I."/>
            <person name="Powell A.J."/>
            <person name="Barry K."/>
            <person name="Miller A.N."/>
            <person name="Grigoriev I.V."/>
            <person name="Debuchy R."/>
            <person name="Gladieux P."/>
            <person name="Hiltunen Thoren M."/>
            <person name="Johannesson H."/>
        </authorList>
    </citation>
    <scope>NUCLEOTIDE SEQUENCE</scope>
    <source>
        <strain evidence="2">FGSC 1904</strain>
    </source>
</reference>
<feature type="compositionally biased region" description="Basic and acidic residues" evidence="1">
    <location>
        <begin position="439"/>
        <end position="449"/>
    </location>
</feature>
<evidence type="ECO:0000313" key="2">
    <source>
        <dbReference type="EMBL" id="KAK3392064.1"/>
    </source>
</evidence>
<dbReference type="EMBL" id="JAUTDP010000012">
    <property type="protein sequence ID" value="KAK3392064.1"/>
    <property type="molecule type" value="Genomic_DNA"/>
</dbReference>
<proteinExistence type="predicted"/>
<keyword evidence="3" id="KW-1185">Reference proteome</keyword>
<dbReference type="AlphaFoldDB" id="A0AAE0U6D1"/>
<gene>
    <name evidence="2" type="ORF">B0T20DRAFT_489209</name>
</gene>
<feature type="compositionally biased region" description="Polar residues" evidence="1">
    <location>
        <begin position="30"/>
        <end position="41"/>
    </location>
</feature>
<evidence type="ECO:0000256" key="1">
    <source>
        <dbReference type="SAM" id="MobiDB-lite"/>
    </source>
</evidence>
<name>A0AAE0U6D1_SORBR</name>
<feature type="region of interest" description="Disordered" evidence="1">
    <location>
        <begin position="1"/>
        <end position="44"/>
    </location>
</feature>
<reference evidence="2" key="2">
    <citation type="submission" date="2023-07" db="EMBL/GenBank/DDBJ databases">
        <authorList>
            <consortium name="Lawrence Berkeley National Laboratory"/>
            <person name="Haridas S."/>
            <person name="Hensen N."/>
            <person name="Bonometti L."/>
            <person name="Westerberg I."/>
            <person name="Brannstrom I.O."/>
            <person name="Guillou S."/>
            <person name="Cros-Aarteil S."/>
            <person name="Calhoun S."/>
            <person name="Kuo A."/>
            <person name="Mondo S."/>
            <person name="Pangilinan J."/>
            <person name="Riley R."/>
            <person name="LaButti K."/>
            <person name="Andreopoulos B."/>
            <person name="Lipzen A."/>
            <person name="Chen C."/>
            <person name="Yanf M."/>
            <person name="Daum C."/>
            <person name="Ng V."/>
            <person name="Clum A."/>
            <person name="Steindorff A."/>
            <person name="Ohm R."/>
            <person name="Martin F."/>
            <person name="Silar P."/>
            <person name="Natvig D."/>
            <person name="Lalanne C."/>
            <person name="Gautier V."/>
            <person name="Ament-velasquez S.L."/>
            <person name="Kruys A."/>
            <person name="Hutchinson M.I."/>
            <person name="Powell A.J."/>
            <person name="Barry K."/>
            <person name="Miller A.N."/>
            <person name="Grigoriev I.V."/>
            <person name="Debuchy R."/>
            <person name="Gladieux P."/>
            <person name="Thoren M.H."/>
            <person name="Johannesson H."/>
        </authorList>
    </citation>
    <scope>NUCLEOTIDE SEQUENCE</scope>
    <source>
        <strain evidence="2">FGSC 1904</strain>
    </source>
</reference>
<accession>A0AAE0U6D1</accession>
<feature type="compositionally biased region" description="Polar residues" evidence="1">
    <location>
        <begin position="677"/>
        <end position="704"/>
    </location>
</feature>
<feature type="compositionally biased region" description="Low complexity" evidence="1">
    <location>
        <begin position="630"/>
        <end position="640"/>
    </location>
</feature>
<sequence>MSIDRMVNGTAAPQSSRPDYRANPEVVSGPGTSATQNSYRPPTSEFAFRPPAAVGFNVPRQFESASYATGAHGDHPAMTYEGTNYTMAPQTFGLNNQTYVCFVLDVHLLRTLISIPTFPSTTGKLRSSIETLGVNLNSLSMAPSHTKPQSPQEGSTWPQQQQQQLPTPPHNRTGRRSARIENSFSTTPPGDESSPATDNEDGENLKLDWVTNGRDYVAPRTEEDRANRRLLEADLRRGTTRCYHTIKCNTNAPPRKAVSQFFGRNKRATRQMPERVWCNLCRKHYQRARYRNLADYSLDQCNLIIGTIVRAQVWSDISHRDDPNLKGGLLNGWKLVPRKREQQRQEEASKAREKARLQRDRKRSRDVYDDEDDLDDLDFLPTSRVSPALLSLCDRVYSSVQMIDIIEEHFKAPLEEALQSGRPSHGLPDVEILPEYNGTDEKLEKERKEKANKKKASSGDMTTPEKRRKQTTPGTDSGDSNYRYPHQQHSAYGYDDRQYAGGHNNLPSPSPSKSNWQAPSSQGPSYPYSSPNDYSNGYYQYGNRSYADRQADVSSPSYGRSDMAPSYRQAPSSYFQSNSSFNNGLQNNTLDAYGSNTLAPIVPSRGYYNSGYTGITPSHSAPGGLGTNTSGSMSASGSSMNPMLQNDNSFYQPVSRRETIATYRPTQPAYEPRRTYSEANNQYTGGPSITDSHAASILTNFQDNTRPKYEPGSGPSESIQGSGYTDYSSGSYPNRY</sequence>